<dbReference type="EMBL" id="CAJNOC010001841">
    <property type="protein sequence ID" value="CAF0895034.1"/>
    <property type="molecule type" value="Genomic_DNA"/>
</dbReference>
<dbReference type="Proteomes" id="UP000663879">
    <property type="component" value="Unassembled WGS sequence"/>
</dbReference>
<organism evidence="1 2">
    <name type="scientific">Brachionus calyciflorus</name>
    <dbReference type="NCBI Taxonomy" id="104777"/>
    <lineage>
        <taxon>Eukaryota</taxon>
        <taxon>Metazoa</taxon>
        <taxon>Spiralia</taxon>
        <taxon>Gnathifera</taxon>
        <taxon>Rotifera</taxon>
        <taxon>Eurotatoria</taxon>
        <taxon>Monogononta</taxon>
        <taxon>Pseudotrocha</taxon>
        <taxon>Ploima</taxon>
        <taxon>Brachionidae</taxon>
        <taxon>Brachionus</taxon>
    </lineage>
</organism>
<protein>
    <submittedName>
        <fullName evidence="1">Uncharacterized protein</fullName>
    </submittedName>
</protein>
<evidence type="ECO:0000313" key="2">
    <source>
        <dbReference type="Proteomes" id="UP000663879"/>
    </source>
</evidence>
<dbReference type="AlphaFoldDB" id="A0A813Z7Q1"/>
<gene>
    <name evidence="1" type="ORF">OXX778_LOCUS11108</name>
</gene>
<reference evidence="1" key="1">
    <citation type="submission" date="2021-02" db="EMBL/GenBank/DDBJ databases">
        <authorList>
            <person name="Nowell W R."/>
        </authorList>
    </citation>
    <scope>NUCLEOTIDE SEQUENCE</scope>
    <source>
        <strain evidence="1">Ploen Becks lab</strain>
    </source>
</reference>
<evidence type="ECO:0000313" key="1">
    <source>
        <dbReference type="EMBL" id="CAF0895034.1"/>
    </source>
</evidence>
<sequence>MGRKYQKRIVLKTVVLNFLSNQQPKFGQVDFSAGKIEENSAFSNLKQTKSESILVQNLKKYQSNGERKHEIASIEEDMYELYYQRKHYDVIIQAESLDEFSDIYERLAEIENKTGVRNPEMILPIKDKNSKIIKLKIRVKNLSDYKILLDWPLDSFKTGVNVFPVAHKYGVIIENIEQKIQINQKNADIIKLANRYNLFNIKRIHNHRNKPTRKVMAFCKTVSDLVFVLKNGIEFGQDNKKHLVLPNIKNYKICDECGGLNHQKKIVIKNKNA</sequence>
<proteinExistence type="predicted"/>
<accession>A0A813Z7Q1</accession>
<name>A0A813Z7Q1_9BILA</name>
<keyword evidence="2" id="KW-1185">Reference proteome</keyword>
<comment type="caution">
    <text evidence="1">The sequence shown here is derived from an EMBL/GenBank/DDBJ whole genome shotgun (WGS) entry which is preliminary data.</text>
</comment>